<dbReference type="SMART" id="SM00233">
    <property type="entry name" value="PH"/>
    <property type="match status" value="1"/>
</dbReference>
<dbReference type="InterPro" id="IPR011993">
    <property type="entry name" value="PH-like_dom_sf"/>
</dbReference>
<evidence type="ECO:0000259" key="5">
    <source>
        <dbReference type="PROSITE" id="PS50003"/>
    </source>
</evidence>
<dbReference type="InterPro" id="IPR037370">
    <property type="entry name" value="Pleckstrin"/>
</dbReference>
<dbReference type="PROSITE" id="PS50105">
    <property type="entry name" value="SAM_DOMAIN"/>
    <property type="match status" value="1"/>
</dbReference>
<proteinExistence type="predicted"/>
<feature type="compositionally biased region" description="Basic and acidic residues" evidence="3">
    <location>
        <begin position="493"/>
        <end position="503"/>
    </location>
</feature>
<feature type="region of interest" description="Disordered" evidence="3">
    <location>
        <begin position="493"/>
        <end position="535"/>
    </location>
</feature>
<feature type="compositionally biased region" description="Polar residues" evidence="3">
    <location>
        <begin position="304"/>
        <end position="318"/>
    </location>
</feature>
<reference evidence="7 9" key="1">
    <citation type="submission" date="2020-01" db="EMBL/GenBank/DDBJ databases">
        <authorList>
            <consortium name="DOE Joint Genome Institute"/>
            <person name="Haridas S."/>
            <person name="Albert R."/>
            <person name="Binder M."/>
            <person name="Bloem J."/>
            <person name="Labutti K."/>
            <person name="Salamov A."/>
            <person name="Andreopoulos B."/>
            <person name="Baker S.E."/>
            <person name="Barry K."/>
            <person name="Bills G."/>
            <person name="Bluhm B.H."/>
            <person name="Cannon C."/>
            <person name="Castanera R."/>
            <person name="Culley D.E."/>
            <person name="Daum C."/>
            <person name="Ezra D."/>
            <person name="Gonzalez J.B."/>
            <person name="Henrissat B."/>
            <person name="Kuo A."/>
            <person name="Liang C."/>
            <person name="Lipzen A."/>
            <person name="Lutzoni F."/>
            <person name="Magnuson J."/>
            <person name="Mondo S."/>
            <person name="Nolan M."/>
            <person name="Ohm R."/>
            <person name="Pangilinan J."/>
            <person name="Park H.-J."/>
            <person name="Ramirez L."/>
            <person name="Alfaro M."/>
            <person name="Sun H."/>
            <person name="Tritt A."/>
            <person name="Yoshinaga Y."/>
            <person name="Zwiers L.-H."/>
            <person name="Turgeon B.G."/>
            <person name="Goodwin S.B."/>
            <person name="Spatafora J.W."/>
            <person name="Crous P.W."/>
            <person name="Grigoriev I.V."/>
        </authorList>
    </citation>
    <scope>NUCLEOTIDE SEQUENCE</scope>
    <source>
        <strain evidence="7 9">CBS 781.70</strain>
    </source>
</reference>
<dbReference type="Gene3D" id="2.30.30.40">
    <property type="entry name" value="SH3 Domains"/>
    <property type="match status" value="1"/>
</dbReference>
<dbReference type="InterPro" id="IPR036028">
    <property type="entry name" value="SH3-like_dom_sf"/>
</dbReference>
<dbReference type="SUPFAM" id="SSF50044">
    <property type="entry name" value="SH3-domain"/>
    <property type="match status" value="1"/>
</dbReference>
<feature type="compositionally biased region" description="Low complexity" evidence="3">
    <location>
        <begin position="426"/>
        <end position="456"/>
    </location>
</feature>
<feature type="region of interest" description="Disordered" evidence="3">
    <location>
        <begin position="424"/>
        <end position="462"/>
    </location>
</feature>
<dbReference type="SUPFAM" id="SSF47769">
    <property type="entry name" value="SAM/Pointed domain"/>
    <property type="match status" value="1"/>
</dbReference>
<evidence type="ECO:0000259" key="6">
    <source>
        <dbReference type="PROSITE" id="PS50105"/>
    </source>
</evidence>
<dbReference type="Proteomes" id="UP000504638">
    <property type="component" value="Unplaced"/>
</dbReference>
<sequence>MATRAQQMQRARPGDILIVIHDFEARTPDELGLSKGDRIELLVRDDDFGDGWFLGKHTLNGLEGLFPEVYTTPWPSQQVTRNSLPPRKSEPAVPAEDTDSHNEKTLPVPPEDTHQDTRASVMSTASAPSMSGAYRTSTASSTPRSMGLALKGQLNSPVMDQTLSVIDEHITDMSTPRHSLIGRERRTNDSESEYSARLDHRLSYINGHETDEEEHPGYTAQEVLNWSPERVAEYLEDVGVEKRHCEIFQEQEISGEVLLGMDQSSIFLKEFELGSVGKRLKTWHKIKAMQEEVSQPKQTLAAPSINTQRSISDYGTTDDSVDSDRPRSISTSAVLPRIPSVHEGSPNRHHPFTQPSQRPDLATPTGRGEHHRRPSAASVRNMNHNRRHSSIDYASGTPPTPGTPTLKSGLGYNNIAHKKQGSLDRTWTMSSQQTQSSTALGPRSATAASHVHSASTDGAPYDPLRELDMTVMSAGELDRGYFSGGDVEGRKARNVLRKRESPSHSRVSSFQSQAGKATRKRSESARQDRFGSTDDSFLDSLAMTAPAINRRFFGPKAHKGEMDLSKPMIPARDTRSPTVTKLEYGDSPSIDAIAASSPVAESDNSSLDKTVPSPATFRSNFNRIRVTGLRAISDAVTGSERALATSPDKVPSPRKESPLSPRTEASTPSGTGKYFDYDDVLAQKASNDSSGAGTPIPVLRPRRKSKKETSAYSRGLEKKSPAEQVAGCDFSGWMKKRSSNLMTTWKPRFFVLRGRRLSYYYSENDTEEKGLIDISFHRVLPANNERLTGLHATLTGATHSPTSPNHSHHPSIDASDPTNQSTSAPSTNSTPTIATLAAATVSSPALKDPTGTFIFKLVPPRSGLSKAVNFTKPTVHYFAVDNLATGRLWMAALMKATIDRDETASVVTTYKESTISLSKARAMRQRPPALRDLEEGAENNVDPPTVGTEGSKQSMEGASVAGDSSKSKVDSGAGLGIGMSPGTPGTMTDEKGSITTDGASVGRKSGEGKKSASLSGQEAG</sequence>
<keyword evidence="8" id="KW-1185">Reference proteome</keyword>
<dbReference type="PROSITE" id="PS50003">
    <property type="entry name" value="PH_DOMAIN"/>
    <property type="match status" value="1"/>
</dbReference>
<dbReference type="CDD" id="cd09535">
    <property type="entry name" value="SAM_BOI-like_fungal"/>
    <property type="match status" value="1"/>
</dbReference>
<feature type="compositionally biased region" description="Low complexity" evidence="3">
    <location>
        <begin position="586"/>
        <end position="600"/>
    </location>
</feature>
<dbReference type="SMART" id="SM00326">
    <property type="entry name" value="SH3"/>
    <property type="match status" value="1"/>
</dbReference>
<feature type="domain" description="PH" evidence="5">
    <location>
        <begin position="727"/>
        <end position="898"/>
    </location>
</feature>
<reference evidence="9" key="3">
    <citation type="submission" date="2025-04" db="UniProtKB">
        <authorList>
            <consortium name="RefSeq"/>
        </authorList>
    </citation>
    <scope>IDENTIFICATION</scope>
    <source>
        <strain evidence="9">CBS 781.70</strain>
    </source>
</reference>
<evidence type="ECO:0000256" key="1">
    <source>
        <dbReference type="ARBA" id="ARBA00022443"/>
    </source>
</evidence>
<dbReference type="InterPro" id="IPR001452">
    <property type="entry name" value="SH3_domain"/>
</dbReference>
<dbReference type="PROSITE" id="PS50002">
    <property type="entry name" value="SH3"/>
    <property type="match status" value="1"/>
</dbReference>
<dbReference type="OrthoDB" id="73680at2759"/>
<name>A0A6G1G733_9PEZI</name>
<dbReference type="RefSeq" id="XP_033535526.1">
    <property type="nucleotide sequence ID" value="XM_033675050.1"/>
</dbReference>
<feature type="domain" description="SH3" evidence="4">
    <location>
        <begin position="12"/>
        <end position="76"/>
    </location>
</feature>
<feature type="compositionally biased region" description="Polar residues" evidence="3">
    <location>
        <begin position="118"/>
        <end position="144"/>
    </location>
</feature>
<feature type="compositionally biased region" description="Polar residues" evidence="3">
    <location>
        <begin position="504"/>
        <end position="515"/>
    </location>
</feature>
<dbReference type="Pfam" id="PF07647">
    <property type="entry name" value="SAM_2"/>
    <property type="match status" value="1"/>
</dbReference>
<feature type="domain" description="SAM" evidence="6">
    <location>
        <begin position="226"/>
        <end position="292"/>
    </location>
</feature>
<dbReference type="Gene3D" id="1.10.150.50">
    <property type="entry name" value="Transcription Factor, Ets-1"/>
    <property type="match status" value="1"/>
</dbReference>
<dbReference type="InterPro" id="IPR013761">
    <property type="entry name" value="SAM/pointed_sf"/>
</dbReference>
<protein>
    <recommendedName>
        <fullName evidence="10">Polarized growth protein Boi2</fullName>
    </recommendedName>
</protein>
<gene>
    <name evidence="7 9" type="ORF">P152DRAFT_297056</name>
</gene>
<feature type="region of interest" description="Disordered" evidence="3">
    <location>
        <begin position="638"/>
        <end position="672"/>
    </location>
</feature>
<keyword evidence="1 2" id="KW-0728">SH3 domain</keyword>
<dbReference type="InterPro" id="IPR001849">
    <property type="entry name" value="PH_domain"/>
</dbReference>
<feature type="region of interest" description="Disordered" evidence="3">
    <location>
        <begin position="795"/>
        <end position="830"/>
    </location>
</feature>
<feature type="compositionally biased region" description="Basic and acidic residues" evidence="3">
    <location>
        <begin position="520"/>
        <end position="532"/>
    </location>
</feature>
<evidence type="ECO:0000259" key="4">
    <source>
        <dbReference type="PROSITE" id="PS50002"/>
    </source>
</evidence>
<dbReference type="Pfam" id="PF00169">
    <property type="entry name" value="PH"/>
    <property type="match status" value="1"/>
</dbReference>
<dbReference type="GO" id="GO:0030036">
    <property type="term" value="P:actin cytoskeleton organization"/>
    <property type="evidence" value="ECO:0007669"/>
    <property type="project" value="TreeGrafter"/>
</dbReference>
<evidence type="ECO:0000313" key="7">
    <source>
        <dbReference type="EMBL" id="KAF1813895.1"/>
    </source>
</evidence>
<feature type="region of interest" description="Disordered" evidence="3">
    <location>
        <begin position="919"/>
        <end position="1020"/>
    </location>
</feature>
<dbReference type="GeneID" id="54415620"/>
<dbReference type="Pfam" id="PF14604">
    <property type="entry name" value="SH3_9"/>
    <property type="match status" value="1"/>
</dbReference>
<dbReference type="GO" id="GO:0005886">
    <property type="term" value="C:plasma membrane"/>
    <property type="evidence" value="ECO:0007669"/>
    <property type="project" value="TreeGrafter"/>
</dbReference>
<evidence type="ECO:0000256" key="2">
    <source>
        <dbReference type="PROSITE-ProRule" id="PRU00192"/>
    </source>
</evidence>
<evidence type="ECO:0000313" key="8">
    <source>
        <dbReference type="Proteomes" id="UP000504638"/>
    </source>
</evidence>
<organism evidence="7">
    <name type="scientific">Eremomyces bilateralis CBS 781.70</name>
    <dbReference type="NCBI Taxonomy" id="1392243"/>
    <lineage>
        <taxon>Eukaryota</taxon>
        <taxon>Fungi</taxon>
        <taxon>Dikarya</taxon>
        <taxon>Ascomycota</taxon>
        <taxon>Pezizomycotina</taxon>
        <taxon>Dothideomycetes</taxon>
        <taxon>Dothideomycetes incertae sedis</taxon>
        <taxon>Eremomycetales</taxon>
        <taxon>Eremomycetaceae</taxon>
        <taxon>Eremomyces</taxon>
    </lineage>
</organism>
<feature type="region of interest" description="Disordered" evidence="3">
    <location>
        <begin position="685"/>
        <end position="721"/>
    </location>
</feature>
<feature type="region of interest" description="Disordered" evidence="3">
    <location>
        <begin position="292"/>
        <end position="412"/>
    </location>
</feature>
<feature type="region of interest" description="Disordered" evidence="3">
    <location>
        <begin position="562"/>
        <end position="616"/>
    </location>
</feature>
<evidence type="ECO:0008006" key="10">
    <source>
        <dbReference type="Google" id="ProtNLM"/>
    </source>
</evidence>
<dbReference type="SMART" id="SM00454">
    <property type="entry name" value="SAM"/>
    <property type="match status" value="1"/>
</dbReference>
<evidence type="ECO:0000256" key="3">
    <source>
        <dbReference type="SAM" id="MobiDB-lite"/>
    </source>
</evidence>
<reference evidence="9" key="2">
    <citation type="submission" date="2020-04" db="EMBL/GenBank/DDBJ databases">
        <authorList>
            <consortium name="NCBI Genome Project"/>
        </authorList>
    </citation>
    <scope>NUCLEOTIDE SEQUENCE</scope>
    <source>
        <strain evidence="9">CBS 781.70</strain>
    </source>
</reference>
<dbReference type="PANTHER" id="PTHR12092">
    <property type="entry name" value="PLECKSTRIN"/>
    <property type="match status" value="1"/>
</dbReference>
<dbReference type="FunFam" id="1.10.150.50:FF:000082">
    <property type="entry name" value="Polarized growth protein boi2"/>
    <property type="match status" value="1"/>
</dbReference>
<dbReference type="EMBL" id="ML975154">
    <property type="protein sequence ID" value="KAF1813895.1"/>
    <property type="molecule type" value="Genomic_DNA"/>
</dbReference>
<dbReference type="Gene3D" id="2.30.29.30">
    <property type="entry name" value="Pleckstrin-homology domain (PH domain)/Phosphotyrosine-binding domain (PTB)"/>
    <property type="match status" value="1"/>
</dbReference>
<feature type="compositionally biased region" description="Low complexity" evidence="3">
    <location>
        <begin position="795"/>
        <end position="805"/>
    </location>
</feature>
<dbReference type="PANTHER" id="PTHR12092:SF16">
    <property type="entry name" value="PH DOMAIN-CONTAINING PROTEIN"/>
    <property type="match status" value="1"/>
</dbReference>
<feature type="compositionally biased region" description="Low complexity" evidence="3">
    <location>
        <begin position="817"/>
        <end position="830"/>
    </location>
</feature>
<evidence type="ECO:0000313" key="9">
    <source>
        <dbReference type="RefSeq" id="XP_033535526.1"/>
    </source>
</evidence>
<accession>A0A6G1G733</accession>
<dbReference type="SUPFAM" id="SSF50729">
    <property type="entry name" value="PH domain-like"/>
    <property type="match status" value="1"/>
</dbReference>
<dbReference type="InterPro" id="IPR001660">
    <property type="entry name" value="SAM"/>
</dbReference>
<dbReference type="AlphaFoldDB" id="A0A6G1G733"/>
<feature type="region of interest" description="Disordered" evidence="3">
    <location>
        <begin position="76"/>
        <end position="145"/>
    </location>
</feature>